<evidence type="ECO:0000256" key="6">
    <source>
        <dbReference type="SAM" id="SignalP"/>
    </source>
</evidence>
<keyword evidence="3" id="KW-0072">Autophagy</keyword>
<sequence>MKTILLFLCIILQTLCQDYYQLLGVQRSASDDQIKKAFKKLSLKYHPDKAKGNKEESEKQFQKIVNAYEILKDPEQRKIYDKYGEEGLKEHTQRQQQQQQGHFNYNDIFSRFFGGGGFQQQKPNLEQSLFSKSDVYEIDMTTINRFFRRDHVWLIFFYKNDDYGRQHKNIWNELASKYYGIFQVAAINCAAENEICDDEFQVYEFPKVYAYPANIRQEPIEYKQSMEIDQLAKFAIQFMESFVSIVTNENYEKFIQQEEQHIVLLFTNKTSTPPLLKVLSKELKGKLVFGQVRYSDTKLIEQFQIKKFPTLMVVTDPEQYRGVIYEQNDFKKEQIMKFLREYAYISKKVKKTHQVPRELSTQLIKNGACTTKDTKMCFIIITQDNNYLDLLNPLSQHYMKDKIDFYYINKNNLIYSELFDDISSFPTAVVIKPKKERYAKLQGELTLSNIQDFLDSIISGNVQFKPMNDSLDLNIFKEDL</sequence>
<evidence type="ECO:0000256" key="2">
    <source>
        <dbReference type="ARBA" id="ARBA00020921"/>
    </source>
</evidence>
<dbReference type="PANTHER" id="PTHR45184:SF2">
    <property type="entry name" value="CHROMOSOME UNDETERMINED SCAFFOLD_102, WHOLE GENOME SHOTGUN SEQUENCE"/>
    <property type="match status" value="1"/>
</dbReference>
<keyword evidence="9" id="KW-1185">Reference proteome</keyword>
<dbReference type="CDD" id="cd06257">
    <property type="entry name" value="DnaJ"/>
    <property type="match status" value="1"/>
</dbReference>
<feature type="chain" id="PRO_5035910488" description="DnaJ homolog subfamily C member 16" evidence="6">
    <location>
        <begin position="17"/>
        <end position="480"/>
    </location>
</feature>
<dbReference type="PANTHER" id="PTHR45184">
    <property type="entry name" value="DNAJ PROTEIN ERDJ3A"/>
    <property type="match status" value="1"/>
</dbReference>
<dbReference type="Pfam" id="PF00085">
    <property type="entry name" value="Thioredoxin"/>
    <property type="match status" value="1"/>
</dbReference>
<dbReference type="GO" id="GO:0005789">
    <property type="term" value="C:endoplasmic reticulum membrane"/>
    <property type="evidence" value="ECO:0007669"/>
    <property type="project" value="UniProtKB-SubCell"/>
</dbReference>
<comment type="function">
    <text evidence="4">Plays an important role in regulating the size of autophagosomes during the formation process.</text>
</comment>
<dbReference type="SMART" id="SM00271">
    <property type="entry name" value="DnaJ"/>
    <property type="match status" value="1"/>
</dbReference>
<evidence type="ECO:0000256" key="4">
    <source>
        <dbReference type="ARBA" id="ARBA00035002"/>
    </source>
</evidence>
<dbReference type="InterPro" id="IPR001623">
    <property type="entry name" value="DnaJ_domain"/>
</dbReference>
<dbReference type="InterPro" id="IPR013766">
    <property type="entry name" value="Thioredoxin_domain"/>
</dbReference>
<reference evidence="8" key="1">
    <citation type="submission" date="2021-01" db="EMBL/GenBank/DDBJ databases">
        <authorList>
            <consortium name="Genoscope - CEA"/>
            <person name="William W."/>
        </authorList>
    </citation>
    <scope>NUCLEOTIDE SEQUENCE</scope>
</reference>
<keyword evidence="6" id="KW-0732">Signal</keyword>
<dbReference type="InterPro" id="IPR018253">
    <property type="entry name" value="DnaJ_domain_CS"/>
</dbReference>
<dbReference type="EMBL" id="CAJJDO010000063">
    <property type="protein sequence ID" value="CAD8175541.1"/>
    <property type="molecule type" value="Genomic_DNA"/>
</dbReference>
<gene>
    <name evidence="8" type="ORF">PPENT_87.1.T0630107</name>
</gene>
<dbReference type="Pfam" id="PF00226">
    <property type="entry name" value="DnaJ"/>
    <property type="match status" value="1"/>
</dbReference>
<organism evidence="8 9">
    <name type="scientific">Paramecium pentaurelia</name>
    <dbReference type="NCBI Taxonomy" id="43138"/>
    <lineage>
        <taxon>Eukaryota</taxon>
        <taxon>Sar</taxon>
        <taxon>Alveolata</taxon>
        <taxon>Ciliophora</taxon>
        <taxon>Intramacronucleata</taxon>
        <taxon>Oligohymenophorea</taxon>
        <taxon>Peniculida</taxon>
        <taxon>Parameciidae</taxon>
        <taxon>Paramecium</taxon>
    </lineage>
</organism>
<name>A0A8S1VFY0_9CILI</name>
<feature type="signal peptide" evidence="6">
    <location>
        <begin position="1"/>
        <end position="16"/>
    </location>
</feature>
<accession>A0A8S1VFY0</accession>
<dbReference type="PROSITE" id="PS00636">
    <property type="entry name" value="DNAJ_1"/>
    <property type="match status" value="1"/>
</dbReference>
<evidence type="ECO:0000313" key="8">
    <source>
        <dbReference type="EMBL" id="CAD8175541.1"/>
    </source>
</evidence>
<dbReference type="GO" id="GO:0006914">
    <property type="term" value="P:autophagy"/>
    <property type="evidence" value="ECO:0007669"/>
    <property type="project" value="UniProtKB-KW"/>
</dbReference>
<dbReference type="CDD" id="cd02961">
    <property type="entry name" value="PDI_a_family"/>
    <property type="match status" value="1"/>
</dbReference>
<dbReference type="InterPro" id="IPR052842">
    <property type="entry name" value="ER_Co-chaperone"/>
</dbReference>
<evidence type="ECO:0000256" key="5">
    <source>
        <dbReference type="ARBA" id="ARBA00035043"/>
    </source>
</evidence>
<protein>
    <recommendedName>
        <fullName evidence="2">DnaJ homolog subfamily C member 16</fullName>
    </recommendedName>
    <alternativeName>
        <fullName evidence="5">Endoplasmic reticulum DNA J domain-containing protein 8</fullName>
    </alternativeName>
</protein>
<comment type="subcellular location">
    <subcellularLocation>
        <location evidence="1">Endoplasmic reticulum membrane</location>
        <topology evidence="1">Single-pass type IV membrane protein</topology>
    </subcellularLocation>
</comment>
<evidence type="ECO:0000256" key="1">
    <source>
        <dbReference type="ARBA" id="ARBA00004163"/>
    </source>
</evidence>
<dbReference type="Proteomes" id="UP000689195">
    <property type="component" value="Unassembled WGS sequence"/>
</dbReference>
<evidence type="ECO:0000256" key="3">
    <source>
        <dbReference type="ARBA" id="ARBA00023006"/>
    </source>
</evidence>
<proteinExistence type="predicted"/>
<evidence type="ECO:0000313" key="9">
    <source>
        <dbReference type="Proteomes" id="UP000689195"/>
    </source>
</evidence>
<dbReference type="AlphaFoldDB" id="A0A8S1VFY0"/>
<dbReference type="OrthoDB" id="445556at2759"/>
<feature type="domain" description="J" evidence="7">
    <location>
        <begin position="18"/>
        <end position="84"/>
    </location>
</feature>
<comment type="caution">
    <text evidence="8">The sequence shown here is derived from an EMBL/GenBank/DDBJ whole genome shotgun (WGS) entry which is preliminary data.</text>
</comment>
<evidence type="ECO:0000259" key="7">
    <source>
        <dbReference type="PROSITE" id="PS50076"/>
    </source>
</evidence>
<dbReference type="PROSITE" id="PS50076">
    <property type="entry name" value="DNAJ_2"/>
    <property type="match status" value="1"/>
</dbReference>